<dbReference type="EMBL" id="MU825396">
    <property type="protein sequence ID" value="KAJ7394841.1"/>
    <property type="molecule type" value="Genomic_DNA"/>
</dbReference>
<evidence type="ECO:0000313" key="2">
    <source>
        <dbReference type="Proteomes" id="UP001163046"/>
    </source>
</evidence>
<reference evidence="1" key="1">
    <citation type="submission" date="2023-01" db="EMBL/GenBank/DDBJ databases">
        <title>Genome assembly of the deep-sea coral Lophelia pertusa.</title>
        <authorList>
            <person name="Herrera S."/>
            <person name="Cordes E."/>
        </authorList>
    </citation>
    <scope>NUCLEOTIDE SEQUENCE</scope>
    <source>
        <strain evidence="1">USNM1676648</strain>
        <tissue evidence="1">Polyp</tissue>
    </source>
</reference>
<name>A0A9X0DCR1_9CNID</name>
<keyword evidence="2" id="KW-1185">Reference proteome</keyword>
<dbReference type="Proteomes" id="UP001163046">
    <property type="component" value="Unassembled WGS sequence"/>
</dbReference>
<sequence>MDVDADRDGNAYLLVAKQERDSNEPGYEVFVFDKDDHFAFERGEALGAMKRFTEPMNPGGEFKYKDVGLDKLAKTAQYGGEEEKIKYYKDGVPEEIGRKTVDKLFESESENCCTVSIGP</sequence>
<comment type="caution">
    <text evidence="1">The sequence shown here is derived from an EMBL/GenBank/DDBJ whole genome shotgun (WGS) entry which is preliminary data.</text>
</comment>
<proteinExistence type="predicted"/>
<organism evidence="1 2">
    <name type="scientific">Desmophyllum pertusum</name>
    <dbReference type="NCBI Taxonomy" id="174260"/>
    <lineage>
        <taxon>Eukaryota</taxon>
        <taxon>Metazoa</taxon>
        <taxon>Cnidaria</taxon>
        <taxon>Anthozoa</taxon>
        <taxon>Hexacorallia</taxon>
        <taxon>Scleractinia</taxon>
        <taxon>Caryophylliina</taxon>
        <taxon>Caryophylliidae</taxon>
        <taxon>Desmophyllum</taxon>
    </lineage>
</organism>
<dbReference type="AlphaFoldDB" id="A0A9X0DCR1"/>
<accession>A0A9X0DCR1</accession>
<gene>
    <name evidence="1" type="ORF">OS493_000676</name>
</gene>
<protein>
    <submittedName>
        <fullName evidence="1">Uncharacterized protein</fullName>
    </submittedName>
</protein>
<evidence type="ECO:0000313" key="1">
    <source>
        <dbReference type="EMBL" id="KAJ7394841.1"/>
    </source>
</evidence>